<accession>A0A5P2CW97</accession>
<proteinExistence type="predicted"/>
<reference evidence="1 2" key="1">
    <citation type="submission" date="2018-05" db="EMBL/GenBank/DDBJ databases">
        <title>Streptomyces venezuelae.</title>
        <authorList>
            <person name="Kim W."/>
            <person name="Lee N."/>
            <person name="Cho B.-K."/>
        </authorList>
    </citation>
    <scope>NUCLEOTIDE SEQUENCE [LARGE SCALE GENOMIC DNA]</scope>
    <source>
        <strain evidence="1 2">ATCC 14585</strain>
    </source>
</reference>
<dbReference type="RefSeq" id="WP_150184763.1">
    <property type="nucleotide sequence ID" value="NZ_CP029191.1"/>
</dbReference>
<dbReference type="AlphaFoldDB" id="A0A5P2CW97"/>
<gene>
    <name evidence="1" type="ORF">DEJ49_16095</name>
</gene>
<protein>
    <submittedName>
        <fullName evidence="1">Addiction module toxin RelE</fullName>
    </submittedName>
</protein>
<sequence length="125" mass="14702">MDAPYNMELEPEVRAWLELLTDRHYRKVEEYADLLASLGTATPMPFARPLREGVYELRPTLNGQDARITYWFTADRRIVLLTVFHKTRILEREQVDRAVRVRKVCESEHGPAHRTYDRAEDGDTK</sequence>
<evidence type="ECO:0000313" key="1">
    <source>
        <dbReference type="EMBL" id="QES46018.1"/>
    </source>
</evidence>
<dbReference type="Pfam" id="PF05973">
    <property type="entry name" value="Gp49"/>
    <property type="match status" value="1"/>
</dbReference>
<evidence type="ECO:0000313" key="2">
    <source>
        <dbReference type="Proteomes" id="UP000324015"/>
    </source>
</evidence>
<dbReference type="InterPro" id="IPR009241">
    <property type="entry name" value="HigB-like"/>
</dbReference>
<dbReference type="Proteomes" id="UP000324015">
    <property type="component" value="Chromosome"/>
</dbReference>
<name>A0A5P2CW97_STRVZ</name>
<organism evidence="1 2">
    <name type="scientific">Streptomyces venezuelae</name>
    <dbReference type="NCBI Taxonomy" id="54571"/>
    <lineage>
        <taxon>Bacteria</taxon>
        <taxon>Bacillati</taxon>
        <taxon>Actinomycetota</taxon>
        <taxon>Actinomycetes</taxon>
        <taxon>Kitasatosporales</taxon>
        <taxon>Streptomycetaceae</taxon>
        <taxon>Streptomyces</taxon>
    </lineage>
</organism>
<dbReference type="EMBL" id="CP029191">
    <property type="protein sequence ID" value="QES46018.1"/>
    <property type="molecule type" value="Genomic_DNA"/>
</dbReference>